<dbReference type="OrthoDB" id="428577at2759"/>
<name>A0A9P7AXI2_9HELO</name>
<sequence>MSSQIEYHRFSRHESCTEEGCRSRKWYIEDGRKFCQRGHEQAGFTQTQRDEDDWNNEGKKSRKKREEKERVHTILSGREAQELYLECYQLILWKQCNWLVSVKDFPAGLETVVRDLWGLRVRVLNGDLDGKDGDGSGLCAVEFSTSEGETGSDTTAGRSLWSGTSRKSVVGMKKKLPKLIETLVLCYLGTLLMRLPTSLGEFFKWASKEEIVFSRAIKEVPKEMRSKLPPHFHSALEIHAPLKGWSIYTAVVELMDFYRLHFEMVFPSLNTPLLLFKHMRDLGLPIQRLASLLGFDFQYPIVPQGRHRTISYPEIRLMSLIVVATKLSQPFDEISRYSNSESDPSIVQIDWTRWAQIMAEPPSDGLRRGEEIHVTDKDVFGMSEKAIDDYLNWHQRNWVDDRNSKISQQILDFFPLQEIVQPAVDESDYLKQADGLKQVQQESSLRKSRSIPENDEADFPQPGEYYRRYRSVKDLPKAARAFYGIAARNIGVNVQRLIRGVFQTEIQLENWSLAEKKRRLIEGREKAEEDFE</sequence>
<keyword evidence="14" id="KW-0648">Protein biosynthesis</keyword>
<dbReference type="GO" id="GO:0003743">
    <property type="term" value="F:translation initiation factor activity"/>
    <property type="evidence" value="ECO:0007669"/>
    <property type="project" value="UniProtKB-KW"/>
</dbReference>
<keyword evidence="6" id="KW-0805">Transcription regulation</keyword>
<organism evidence="14 15">
    <name type="scientific">Hyphodiscus hymeniophilus</name>
    <dbReference type="NCBI Taxonomy" id="353542"/>
    <lineage>
        <taxon>Eukaryota</taxon>
        <taxon>Fungi</taxon>
        <taxon>Dikarya</taxon>
        <taxon>Ascomycota</taxon>
        <taxon>Pezizomycotina</taxon>
        <taxon>Leotiomycetes</taxon>
        <taxon>Helotiales</taxon>
        <taxon>Hyphodiscaceae</taxon>
        <taxon>Hyphodiscus</taxon>
    </lineage>
</organism>
<dbReference type="GO" id="GO:0042790">
    <property type="term" value="P:nucleolar large rRNA transcription by RNA polymerase I"/>
    <property type="evidence" value="ECO:0007669"/>
    <property type="project" value="TreeGrafter"/>
</dbReference>
<feature type="region of interest" description="Disordered" evidence="10">
    <location>
        <begin position="42"/>
        <end position="68"/>
    </location>
</feature>
<dbReference type="Pfam" id="PF20645">
    <property type="entry name" value="Rrn7_cyclin_C"/>
    <property type="match status" value="1"/>
</dbReference>
<evidence type="ECO:0000313" key="15">
    <source>
        <dbReference type="Proteomes" id="UP000785200"/>
    </source>
</evidence>
<evidence type="ECO:0000259" key="12">
    <source>
        <dbReference type="Pfam" id="PF20644"/>
    </source>
</evidence>
<evidence type="ECO:0000256" key="8">
    <source>
        <dbReference type="ARBA" id="ARBA00023163"/>
    </source>
</evidence>
<reference evidence="14" key="1">
    <citation type="submission" date="2019-07" db="EMBL/GenBank/DDBJ databases">
        <title>Hyphodiscus hymeniophilus genome sequencing and assembly.</title>
        <authorList>
            <person name="Kramer G."/>
            <person name="Nodwell J."/>
        </authorList>
    </citation>
    <scope>NUCLEOTIDE SEQUENCE</scope>
    <source>
        <strain evidence="14">ATCC 34498</strain>
    </source>
</reference>
<dbReference type="InterPro" id="IPR021752">
    <property type="entry name" value="TF_Rrn7_Zf"/>
</dbReference>
<evidence type="ECO:0000256" key="3">
    <source>
        <dbReference type="ARBA" id="ARBA00022723"/>
    </source>
</evidence>
<evidence type="ECO:0000313" key="14">
    <source>
        <dbReference type="EMBL" id="KAG0649094.1"/>
    </source>
</evidence>
<evidence type="ECO:0000256" key="7">
    <source>
        <dbReference type="ARBA" id="ARBA00023125"/>
    </source>
</evidence>
<evidence type="ECO:0000256" key="2">
    <source>
        <dbReference type="ARBA" id="ARBA00006899"/>
    </source>
</evidence>
<dbReference type="InterPro" id="IPR048540">
    <property type="entry name" value="Rrn7_cyclin_N"/>
</dbReference>
<comment type="caution">
    <text evidence="14">The sequence shown here is derived from an EMBL/GenBank/DDBJ whole genome shotgun (WGS) entry which is preliminary data.</text>
</comment>
<feature type="domain" description="Rrn7/TAF1B C-terminal cyclin" evidence="13">
    <location>
        <begin position="242"/>
        <end position="398"/>
    </location>
</feature>
<feature type="compositionally biased region" description="Basic and acidic residues" evidence="10">
    <location>
        <begin position="56"/>
        <end position="68"/>
    </location>
</feature>
<dbReference type="EMBL" id="VNKQ01000008">
    <property type="protein sequence ID" value="KAG0649094.1"/>
    <property type="molecule type" value="Genomic_DNA"/>
</dbReference>
<keyword evidence="3" id="KW-0479">Metal-binding</keyword>
<evidence type="ECO:0000256" key="1">
    <source>
        <dbReference type="ARBA" id="ARBA00004604"/>
    </source>
</evidence>
<comment type="similarity">
    <text evidence="2">Belongs to the RRN7/TAF1B family.</text>
</comment>
<gene>
    <name evidence="14" type="ORF">D0Z07_4221</name>
</gene>
<dbReference type="InterPro" id="IPR048538">
    <property type="entry name" value="Rrn7_cyclin_C"/>
</dbReference>
<dbReference type="InterPro" id="IPR033599">
    <property type="entry name" value="TAF1B/Rrn7"/>
</dbReference>
<keyword evidence="15" id="KW-1185">Reference proteome</keyword>
<feature type="region of interest" description="Disordered" evidence="10">
    <location>
        <begin position="440"/>
        <end position="462"/>
    </location>
</feature>
<dbReference type="GO" id="GO:0001164">
    <property type="term" value="F:RNA polymerase I core promoter sequence-specific DNA binding"/>
    <property type="evidence" value="ECO:0007669"/>
    <property type="project" value="InterPro"/>
</dbReference>
<keyword evidence="7" id="KW-0238">DNA-binding</keyword>
<keyword evidence="14" id="KW-0396">Initiation factor</keyword>
<feature type="domain" description="RRN7-type" evidence="11">
    <location>
        <begin position="12"/>
        <end position="43"/>
    </location>
</feature>
<proteinExistence type="inferred from homology"/>
<keyword evidence="4" id="KW-0863">Zinc-finger</keyword>
<comment type="subcellular location">
    <subcellularLocation>
        <location evidence="1">Nucleus</location>
        <location evidence="1">Nucleolus</location>
    </subcellularLocation>
</comment>
<evidence type="ECO:0000256" key="4">
    <source>
        <dbReference type="ARBA" id="ARBA00022771"/>
    </source>
</evidence>
<keyword evidence="8" id="KW-0804">Transcription</keyword>
<dbReference type="Pfam" id="PF11781">
    <property type="entry name" value="Zn_ribbon_RRN7"/>
    <property type="match status" value="1"/>
</dbReference>
<feature type="domain" description="Rrn7/TAF1B N-terminal cyclin" evidence="12">
    <location>
        <begin position="88"/>
        <end position="222"/>
    </location>
</feature>
<accession>A0A9P7AXI2</accession>
<dbReference type="GO" id="GO:0070860">
    <property type="term" value="C:RNA polymerase I core factor complex"/>
    <property type="evidence" value="ECO:0007669"/>
    <property type="project" value="InterPro"/>
</dbReference>
<dbReference type="Proteomes" id="UP000785200">
    <property type="component" value="Unassembled WGS sequence"/>
</dbReference>
<dbReference type="AlphaFoldDB" id="A0A9P7AXI2"/>
<evidence type="ECO:0000259" key="13">
    <source>
        <dbReference type="Pfam" id="PF20645"/>
    </source>
</evidence>
<protein>
    <submittedName>
        <fullName evidence="14">RNA polymerase I-specific transcription initiation factor rrn7</fullName>
    </submittedName>
</protein>
<evidence type="ECO:0000256" key="10">
    <source>
        <dbReference type="SAM" id="MobiDB-lite"/>
    </source>
</evidence>
<evidence type="ECO:0000256" key="9">
    <source>
        <dbReference type="ARBA" id="ARBA00023242"/>
    </source>
</evidence>
<keyword evidence="5" id="KW-0862">Zinc</keyword>
<dbReference type="PANTHER" id="PTHR31576">
    <property type="entry name" value="TATA BOX-BINDING PROTEIN-ASSOCIATED FACTOR RNA POLYMERASE I SUBUNIT B"/>
    <property type="match status" value="1"/>
</dbReference>
<evidence type="ECO:0000256" key="5">
    <source>
        <dbReference type="ARBA" id="ARBA00022833"/>
    </source>
</evidence>
<evidence type="ECO:0000256" key="6">
    <source>
        <dbReference type="ARBA" id="ARBA00023015"/>
    </source>
</evidence>
<dbReference type="GO" id="GO:0008270">
    <property type="term" value="F:zinc ion binding"/>
    <property type="evidence" value="ECO:0007669"/>
    <property type="project" value="UniProtKB-KW"/>
</dbReference>
<evidence type="ECO:0000259" key="11">
    <source>
        <dbReference type="Pfam" id="PF11781"/>
    </source>
</evidence>
<dbReference type="Pfam" id="PF20644">
    <property type="entry name" value="Rrn7_cyclin_N"/>
    <property type="match status" value="1"/>
</dbReference>
<keyword evidence="9" id="KW-0539">Nucleus</keyword>
<dbReference type="PANTHER" id="PTHR31576:SF2">
    <property type="entry name" value="TATA BOX-BINDING PROTEIN-ASSOCIATED FACTOR RNA POLYMERASE I SUBUNIT B"/>
    <property type="match status" value="1"/>
</dbReference>